<dbReference type="Pfam" id="PF07542">
    <property type="entry name" value="ATP12"/>
    <property type="match status" value="1"/>
</dbReference>
<accession>A0A6J8DQ23</accession>
<comment type="subcellular location">
    <subcellularLocation>
        <location evidence="1">Mitochondrion</location>
    </subcellularLocation>
</comment>
<dbReference type="OrthoDB" id="5673at2759"/>
<keyword evidence="5" id="KW-0143">Chaperone</keyword>
<dbReference type="InterPro" id="IPR042272">
    <property type="entry name" value="ATP12_ATP_synth-F1-assembly_N"/>
</dbReference>
<evidence type="ECO:0000256" key="2">
    <source>
        <dbReference type="ARBA" id="ARBA00008231"/>
    </source>
</evidence>
<reference evidence="6 7" key="1">
    <citation type="submission" date="2020-06" db="EMBL/GenBank/DDBJ databases">
        <authorList>
            <person name="Li R."/>
            <person name="Bekaert M."/>
        </authorList>
    </citation>
    <scope>NUCLEOTIDE SEQUENCE [LARGE SCALE GENOMIC DNA]</scope>
    <source>
        <strain evidence="7">wild</strain>
    </source>
</reference>
<organism evidence="6 7">
    <name type="scientific">Mytilus coruscus</name>
    <name type="common">Sea mussel</name>
    <dbReference type="NCBI Taxonomy" id="42192"/>
    <lineage>
        <taxon>Eukaryota</taxon>
        <taxon>Metazoa</taxon>
        <taxon>Spiralia</taxon>
        <taxon>Lophotrochozoa</taxon>
        <taxon>Mollusca</taxon>
        <taxon>Bivalvia</taxon>
        <taxon>Autobranchia</taxon>
        <taxon>Pteriomorphia</taxon>
        <taxon>Mytilida</taxon>
        <taxon>Mytiloidea</taxon>
        <taxon>Mytilidae</taxon>
        <taxon>Mytilinae</taxon>
        <taxon>Mytilus</taxon>
    </lineage>
</organism>
<dbReference type="PANTHER" id="PTHR21013:SF10">
    <property type="entry name" value="ATP SYNTHASE MITOCHONDRIAL F1 COMPLEX ASSEMBLY FACTOR 2"/>
    <property type="match status" value="1"/>
</dbReference>
<keyword evidence="3" id="KW-0809">Transit peptide</keyword>
<dbReference type="Gene3D" id="3.30.2180.10">
    <property type="entry name" value="ATP12-like"/>
    <property type="match status" value="1"/>
</dbReference>
<dbReference type="InterPro" id="IPR011419">
    <property type="entry name" value="ATP12_ATP_synth-F1-assembly"/>
</dbReference>
<gene>
    <name evidence="6" type="ORF">MCOR_42869</name>
</gene>
<name>A0A6J8DQ23_MYTCO</name>
<evidence type="ECO:0000313" key="6">
    <source>
        <dbReference type="EMBL" id="CAC5409611.1"/>
    </source>
</evidence>
<keyword evidence="4" id="KW-0496">Mitochondrion</keyword>
<dbReference type="InterPro" id="IPR023335">
    <property type="entry name" value="ATP12_ortho_dom_sf"/>
</dbReference>
<dbReference type="SUPFAM" id="SSF160909">
    <property type="entry name" value="ATP12-like"/>
    <property type="match status" value="1"/>
</dbReference>
<evidence type="ECO:0000256" key="1">
    <source>
        <dbReference type="ARBA" id="ARBA00004173"/>
    </source>
</evidence>
<dbReference type="GO" id="GO:0005739">
    <property type="term" value="C:mitochondrion"/>
    <property type="evidence" value="ECO:0007669"/>
    <property type="project" value="UniProtKB-SubCell"/>
</dbReference>
<evidence type="ECO:0000256" key="3">
    <source>
        <dbReference type="ARBA" id="ARBA00022946"/>
    </source>
</evidence>
<evidence type="ECO:0000313" key="7">
    <source>
        <dbReference type="Proteomes" id="UP000507470"/>
    </source>
</evidence>
<evidence type="ECO:0000256" key="4">
    <source>
        <dbReference type="ARBA" id="ARBA00023128"/>
    </source>
</evidence>
<evidence type="ECO:0000256" key="5">
    <source>
        <dbReference type="ARBA" id="ARBA00023186"/>
    </source>
</evidence>
<dbReference type="EMBL" id="CACVKT020007645">
    <property type="protein sequence ID" value="CAC5409611.1"/>
    <property type="molecule type" value="Genomic_DNA"/>
</dbReference>
<proteinExistence type="inferred from homology"/>
<dbReference type="Proteomes" id="UP000507470">
    <property type="component" value="Unassembled WGS sequence"/>
</dbReference>
<keyword evidence="7" id="KW-1185">Reference proteome</keyword>
<protein>
    <submittedName>
        <fullName evidence="6">ATPeAF2</fullName>
    </submittedName>
</protein>
<dbReference type="Gene3D" id="1.10.3580.10">
    <property type="entry name" value="ATP12 ATPase"/>
    <property type="match status" value="1"/>
</dbReference>
<dbReference type="GO" id="GO:0033615">
    <property type="term" value="P:mitochondrial proton-transporting ATP synthase complex assembly"/>
    <property type="evidence" value="ECO:0007669"/>
    <property type="project" value="TreeGrafter"/>
</dbReference>
<dbReference type="AlphaFoldDB" id="A0A6J8DQ23"/>
<sequence>MAAPMRIYHSTVKTFLNVSNSHCACSVRRFNPRELKKFYKNATITQSDGWFEINLDQKKLKTPNGKVFKVPNEALALAVATEWNSQDKIVKRHYMHLTSLCNTALDNPTYKSREDLVRSALHYVETDTLCYRLDEPEDLAKLEKVCWDPILDWARKRYAIEIESTTGLLAPEVPSSTYNKLRRHLLSYGDWALFGFLYGTENLKSLILMLALVDKHIDVKTAVTLSRLEQNYQTTKWGNVEWYHDLDIEELHTRVAAAALFIYWSSESSSIIQKATIDFLNQ</sequence>
<dbReference type="PANTHER" id="PTHR21013">
    <property type="entry name" value="ATP SYNTHASE MITOCHONDRIAL F1 COMPLEX ASSEMBLY FACTOR 2/ATP12 PROTEIN, MITOCHONDRIAL PRECURSOR"/>
    <property type="match status" value="1"/>
</dbReference>
<comment type="similarity">
    <text evidence="2">Belongs to the ATP12 family.</text>
</comment>